<dbReference type="PANTHER" id="PTHR12002">
    <property type="entry name" value="CLAUDIN"/>
    <property type="match status" value="1"/>
</dbReference>
<sequence length="219" mass="24685">MAVSCRLKVQYGSLLFSVVGCVLICVSTFVPLWKFLNLDLNELETWNMGLWHICVVQEEGDGGTQCKDYDSFLALPFDLRISRILMFLSDGLGLTGLLLSGLSLECLKFGEEESKKRLTIFGGILLLVSSITALIPVSWVAYNTVQEFWDESIPDIVPRWEFGDALFMGWFGSFFLLMGGILLFCSLICAARPILYTHRAPEDLYQCAHTELRHPDLKI</sequence>
<name>A0A8T2KE01_9PIPI</name>
<comment type="caution">
    <text evidence="11">The sequence shown here is derived from an EMBL/GenBank/DDBJ whole genome shotgun (WGS) entry which is preliminary data.</text>
</comment>
<feature type="transmembrane region" description="Helical" evidence="10">
    <location>
        <begin position="12"/>
        <end position="33"/>
    </location>
</feature>
<reference evidence="11" key="1">
    <citation type="thesis" date="2020" institute="ProQuest LLC" country="789 East Eisenhower Parkway, Ann Arbor, MI, USA">
        <title>Comparative Genomics and Chromosome Evolution.</title>
        <authorList>
            <person name="Mudd A.B."/>
        </authorList>
    </citation>
    <scope>NUCLEOTIDE SEQUENCE</scope>
    <source>
        <strain evidence="11">Female2</strain>
        <tissue evidence="11">Blood</tissue>
    </source>
</reference>
<keyword evidence="5" id="KW-1003">Cell membrane</keyword>
<dbReference type="InterPro" id="IPR006187">
    <property type="entry name" value="Claudin"/>
</dbReference>
<accession>A0A8T2KE01</accession>
<feature type="transmembrane region" description="Helical" evidence="10">
    <location>
        <begin position="84"/>
        <end position="107"/>
    </location>
</feature>
<feature type="transmembrane region" description="Helical" evidence="10">
    <location>
        <begin position="167"/>
        <end position="190"/>
    </location>
</feature>
<dbReference type="AlphaFoldDB" id="A0A8T2KE01"/>
<keyword evidence="7" id="KW-0965">Cell junction</keyword>
<keyword evidence="9 10" id="KW-0472">Membrane</keyword>
<keyword evidence="6 10" id="KW-0812">Transmembrane</keyword>
<keyword evidence="4" id="KW-0796">Tight junction</keyword>
<evidence type="ECO:0000256" key="2">
    <source>
        <dbReference type="ARBA" id="ARBA00004651"/>
    </source>
</evidence>
<evidence type="ECO:0000256" key="7">
    <source>
        <dbReference type="ARBA" id="ARBA00022949"/>
    </source>
</evidence>
<evidence type="ECO:0000256" key="3">
    <source>
        <dbReference type="ARBA" id="ARBA00008295"/>
    </source>
</evidence>
<evidence type="ECO:0008006" key="13">
    <source>
        <dbReference type="Google" id="ProtNLM"/>
    </source>
</evidence>
<evidence type="ECO:0000313" key="11">
    <source>
        <dbReference type="EMBL" id="KAG8453790.1"/>
    </source>
</evidence>
<evidence type="ECO:0000256" key="4">
    <source>
        <dbReference type="ARBA" id="ARBA00022427"/>
    </source>
</evidence>
<evidence type="ECO:0000256" key="8">
    <source>
        <dbReference type="ARBA" id="ARBA00022989"/>
    </source>
</evidence>
<dbReference type="PRINTS" id="PR01077">
    <property type="entry name" value="CLAUDIN"/>
</dbReference>
<dbReference type="PROSITE" id="PS51257">
    <property type="entry name" value="PROKAR_LIPOPROTEIN"/>
    <property type="match status" value="1"/>
</dbReference>
<dbReference type="InterPro" id="IPR004031">
    <property type="entry name" value="PMP22/EMP/MP20/Claudin"/>
</dbReference>
<dbReference type="GO" id="GO:0005923">
    <property type="term" value="C:bicellular tight junction"/>
    <property type="evidence" value="ECO:0007669"/>
    <property type="project" value="UniProtKB-SubCell"/>
</dbReference>
<dbReference type="Pfam" id="PF00822">
    <property type="entry name" value="PMP22_Claudin"/>
    <property type="match status" value="1"/>
</dbReference>
<evidence type="ECO:0000256" key="5">
    <source>
        <dbReference type="ARBA" id="ARBA00022475"/>
    </source>
</evidence>
<dbReference type="GO" id="GO:0005198">
    <property type="term" value="F:structural molecule activity"/>
    <property type="evidence" value="ECO:0007669"/>
    <property type="project" value="InterPro"/>
</dbReference>
<dbReference type="EMBL" id="JAACNH010000001">
    <property type="protein sequence ID" value="KAG8453790.1"/>
    <property type="molecule type" value="Genomic_DNA"/>
</dbReference>
<evidence type="ECO:0000256" key="9">
    <source>
        <dbReference type="ARBA" id="ARBA00023136"/>
    </source>
</evidence>
<dbReference type="Proteomes" id="UP000812440">
    <property type="component" value="Chromosome 1"/>
</dbReference>
<comment type="subcellular location">
    <subcellularLocation>
        <location evidence="1">Cell junction</location>
        <location evidence="1">Tight junction</location>
    </subcellularLocation>
    <subcellularLocation>
        <location evidence="2">Cell membrane</location>
        <topology evidence="2">Multi-pass membrane protein</topology>
    </subcellularLocation>
</comment>
<evidence type="ECO:0000256" key="1">
    <source>
        <dbReference type="ARBA" id="ARBA00004435"/>
    </source>
</evidence>
<protein>
    <recommendedName>
        <fullName evidence="13">Claudin</fullName>
    </recommendedName>
</protein>
<organism evidence="11 12">
    <name type="scientific">Hymenochirus boettgeri</name>
    <name type="common">Congo dwarf clawed frog</name>
    <dbReference type="NCBI Taxonomy" id="247094"/>
    <lineage>
        <taxon>Eukaryota</taxon>
        <taxon>Metazoa</taxon>
        <taxon>Chordata</taxon>
        <taxon>Craniata</taxon>
        <taxon>Vertebrata</taxon>
        <taxon>Euteleostomi</taxon>
        <taxon>Amphibia</taxon>
        <taxon>Batrachia</taxon>
        <taxon>Anura</taxon>
        <taxon>Pipoidea</taxon>
        <taxon>Pipidae</taxon>
        <taxon>Pipinae</taxon>
        <taxon>Hymenochirus</taxon>
    </lineage>
</organism>
<evidence type="ECO:0000256" key="6">
    <source>
        <dbReference type="ARBA" id="ARBA00022692"/>
    </source>
</evidence>
<keyword evidence="8 10" id="KW-1133">Transmembrane helix</keyword>
<dbReference type="OrthoDB" id="8612291at2759"/>
<dbReference type="Gene3D" id="1.20.140.150">
    <property type="match status" value="1"/>
</dbReference>
<feature type="transmembrane region" description="Helical" evidence="10">
    <location>
        <begin position="119"/>
        <end position="142"/>
    </location>
</feature>
<evidence type="ECO:0000256" key="10">
    <source>
        <dbReference type="SAM" id="Phobius"/>
    </source>
</evidence>
<dbReference type="GO" id="GO:0005886">
    <property type="term" value="C:plasma membrane"/>
    <property type="evidence" value="ECO:0007669"/>
    <property type="project" value="UniProtKB-SubCell"/>
</dbReference>
<gene>
    <name evidence="11" type="ORF">GDO86_000426</name>
</gene>
<keyword evidence="12" id="KW-1185">Reference proteome</keyword>
<comment type="similarity">
    <text evidence="3">Belongs to the claudin family.</text>
</comment>
<proteinExistence type="inferred from homology"/>
<evidence type="ECO:0000313" key="12">
    <source>
        <dbReference type="Proteomes" id="UP000812440"/>
    </source>
</evidence>